<feature type="domain" description="Vps41 beta-propeller" evidence="2">
    <location>
        <begin position="168"/>
        <end position="240"/>
    </location>
</feature>
<name>X6MI87_RETFI</name>
<feature type="region of interest" description="Disordered" evidence="1">
    <location>
        <begin position="1"/>
        <end position="161"/>
    </location>
</feature>
<dbReference type="Gene3D" id="2.130.10.10">
    <property type="entry name" value="YVTN repeat-like/Quinoprotein amine dehydrogenase"/>
    <property type="match status" value="1"/>
</dbReference>
<protein>
    <recommendedName>
        <fullName evidence="2">Vps41 beta-propeller domain-containing protein</fullName>
    </recommendedName>
</protein>
<dbReference type="SUPFAM" id="SSF50978">
    <property type="entry name" value="WD40 repeat-like"/>
    <property type="match status" value="1"/>
</dbReference>
<evidence type="ECO:0000313" key="4">
    <source>
        <dbReference type="Proteomes" id="UP000023152"/>
    </source>
</evidence>
<dbReference type="Pfam" id="PF23411">
    <property type="entry name" value="Beta-prop_Vps41"/>
    <property type="match status" value="1"/>
</dbReference>
<dbReference type="InterPro" id="IPR015943">
    <property type="entry name" value="WD40/YVTN_repeat-like_dom_sf"/>
</dbReference>
<accession>X6MI87</accession>
<dbReference type="OrthoDB" id="244107at2759"/>
<reference evidence="3 4" key="1">
    <citation type="journal article" date="2013" name="Curr. Biol.">
        <title>The Genome of the Foraminiferan Reticulomyxa filosa.</title>
        <authorList>
            <person name="Glockner G."/>
            <person name="Hulsmann N."/>
            <person name="Schleicher M."/>
            <person name="Noegel A.A."/>
            <person name="Eichinger L."/>
            <person name="Gallinger C."/>
            <person name="Pawlowski J."/>
            <person name="Sierra R."/>
            <person name="Euteneuer U."/>
            <person name="Pillet L."/>
            <person name="Moustafa A."/>
            <person name="Platzer M."/>
            <person name="Groth M."/>
            <person name="Szafranski K."/>
            <person name="Schliwa M."/>
        </authorList>
    </citation>
    <scope>NUCLEOTIDE SEQUENCE [LARGE SCALE GENOMIC DNA]</scope>
</reference>
<dbReference type="InterPro" id="IPR036322">
    <property type="entry name" value="WD40_repeat_dom_sf"/>
</dbReference>
<comment type="caution">
    <text evidence="3">The sequence shown here is derived from an EMBL/GenBank/DDBJ whole genome shotgun (WGS) entry which is preliminary data.</text>
</comment>
<evidence type="ECO:0000259" key="2">
    <source>
        <dbReference type="Pfam" id="PF23411"/>
    </source>
</evidence>
<dbReference type="InterPro" id="IPR057780">
    <property type="entry name" value="Beta-prop_Vps41"/>
</dbReference>
<feature type="compositionally biased region" description="Polar residues" evidence="1">
    <location>
        <begin position="60"/>
        <end position="82"/>
    </location>
</feature>
<evidence type="ECO:0000256" key="1">
    <source>
        <dbReference type="SAM" id="MobiDB-lite"/>
    </source>
</evidence>
<feature type="compositionally biased region" description="Acidic residues" evidence="1">
    <location>
        <begin position="12"/>
        <end position="35"/>
    </location>
</feature>
<dbReference type="AlphaFoldDB" id="X6MI87"/>
<dbReference type="EMBL" id="ASPP01020424">
    <property type="protein sequence ID" value="ETO13723.1"/>
    <property type="molecule type" value="Genomic_DNA"/>
</dbReference>
<dbReference type="Proteomes" id="UP000023152">
    <property type="component" value="Unassembled WGS sequence"/>
</dbReference>
<proteinExistence type="predicted"/>
<feature type="compositionally biased region" description="Polar residues" evidence="1">
    <location>
        <begin position="95"/>
        <end position="104"/>
    </location>
</feature>
<organism evidence="3 4">
    <name type="scientific">Reticulomyxa filosa</name>
    <dbReference type="NCBI Taxonomy" id="46433"/>
    <lineage>
        <taxon>Eukaryota</taxon>
        <taxon>Sar</taxon>
        <taxon>Rhizaria</taxon>
        <taxon>Retaria</taxon>
        <taxon>Foraminifera</taxon>
        <taxon>Monothalamids</taxon>
        <taxon>Reticulomyxidae</taxon>
        <taxon>Reticulomyxa</taxon>
    </lineage>
</organism>
<evidence type="ECO:0000313" key="3">
    <source>
        <dbReference type="EMBL" id="ETO13723.1"/>
    </source>
</evidence>
<sequence>RAVQVGQKKEKEEEEEEEEEEVEEEEDVEEEEEEEEKKTATPKGKTKVIEEVNRPKHTSRPSTLSTKISNKPTLGTRASVNIMSEDKTPKYSEFADTQKSNSLFSLLRADSEYDENKEEGNENGEGKQAAEEEEEIEKRKIEAEKNSNNNEEEEKRADDEAIHEPQVKYVRMFGEVHKEIQKDKACFLTAHSRYLVLGRESGSISICDTQGNIIKTYRPHTQPINDISVSGNGDYVASCAKNDSAYKFFFFFFCLLKIDKLPFDQIMLYI</sequence>
<feature type="non-terminal residue" evidence="3">
    <location>
        <position position="1"/>
    </location>
</feature>
<keyword evidence="4" id="KW-1185">Reference proteome</keyword>
<gene>
    <name evidence="3" type="ORF">RFI_23645</name>
</gene>
<feature type="compositionally biased region" description="Basic and acidic residues" evidence="1">
    <location>
        <begin position="118"/>
        <end position="145"/>
    </location>
</feature>